<keyword evidence="4" id="KW-1185">Reference proteome</keyword>
<keyword evidence="1" id="KW-0472">Membrane</keyword>
<gene>
    <name evidence="3" type="ORF">SNE40_022338</name>
</gene>
<accession>A0AAN8IUW2</accession>
<keyword evidence="1" id="KW-0812">Transmembrane</keyword>
<comment type="caution">
    <text evidence="3">The sequence shown here is derived from an EMBL/GenBank/DDBJ whole genome shotgun (WGS) entry which is preliminary data.</text>
</comment>
<evidence type="ECO:0008006" key="5">
    <source>
        <dbReference type="Google" id="ProtNLM"/>
    </source>
</evidence>
<dbReference type="Proteomes" id="UP001347796">
    <property type="component" value="Unassembled WGS sequence"/>
</dbReference>
<reference evidence="3 4" key="1">
    <citation type="submission" date="2024-01" db="EMBL/GenBank/DDBJ databases">
        <title>The genome of the rayed Mediterranean limpet Patella caerulea (Linnaeus, 1758).</title>
        <authorList>
            <person name="Anh-Thu Weber A."/>
            <person name="Halstead-Nussloch G."/>
        </authorList>
    </citation>
    <scope>NUCLEOTIDE SEQUENCE [LARGE SCALE GENOMIC DNA]</scope>
    <source>
        <strain evidence="3">AATW-2023a</strain>
        <tissue evidence="3">Whole specimen</tissue>
    </source>
</reference>
<evidence type="ECO:0000256" key="1">
    <source>
        <dbReference type="SAM" id="Phobius"/>
    </source>
</evidence>
<name>A0AAN8IUW2_PATCE</name>
<feature type="signal peptide" evidence="2">
    <location>
        <begin position="1"/>
        <end position="19"/>
    </location>
</feature>
<feature type="transmembrane region" description="Helical" evidence="1">
    <location>
        <begin position="106"/>
        <end position="125"/>
    </location>
</feature>
<protein>
    <recommendedName>
        <fullName evidence="5">Extracellular membrane protein CFEM domain-containing protein</fullName>
    </recommendedName>
</protein>
<evidence type="ECO:0000313" key="3">
    <source>
        <dbReference type="EMBL" id="KAK6165405.1"/>
    </source>
</evidence>
<keyword evidence="1" id="KW-1133">Transmembrane helix</keyword>
<evidence type="ECO:0000256" key="2">
    <source>
        <dbReference type="SAM" id="SignalP"/>
    </source>
</evidence>
<organism evidence="3 4">
    <name type="scientific">Patella caerulea</name>
    <name type="common">Rayed Mediterranean limpet</name>
    <dbReference type="NCBI Taxonomy" id="87958"/>
    <lineage>
        <taxon>Eukaryota</taxon>
        <taxon>Metazoa</taxon>
        <taxon>Spiralia</taxon>
        <taxon>Lophotrochozoa</taxon>
        <taxon>Mollusca</taxon>
        <taxon>Gastropoda</taxon>
        <taxon>Patellogastropoda</taxon>
        <taxon>Patelloidea</taxon>
        <taxon>Patellidae</taxon>
        <taxon>Patella</taxon>
    </lineage>
</organism>
<keyword evidence="2" id="KW-0732">Signal</keyword>
<dbReference type="AlphaFoldDB" id="A0AAN8IUW2"/>
<sequence length="204" mass="22461">MKIVAFMVFVVFQIDFTHTAECGWLGNIACGVRATFNLNISAVCKHLSIASDCLFENGCDFDKIHKLIVAALAGYNIARCEGPKTRAPKNNGATETANPSPVVTTSLATVCAILLLVIITAVIVIKRRKQQTAANSNHEMPNEVHNTKPAADNNQQISSYYLYHQNTEQGTDINQQISHEAAIDTRQIPVKTQYTELQNMNNLN</sequence>
<evidence type="ECO:0000313" key="4">
    <source>
        <dbReference type="Proteomes" id="UP001347796"/>
    </source>
</evidence>
<feature type="chain" id="PRO_5042973619" description="Extracellular membrane protein CFEM domain-containing protein" evidence="2">
    <location>
        <begin position="20"/>
        <end position="204"/>
    </location>
</feature>
<dbReference type="EMBL" id="JAZGQO010000021">
    <property type="protein sequence ID" value="KAK6165405.1"/>
    <property type="molecule type" value="Genomic_DNA"/>
</dbReference>
<proteinExistence type="predicted"/>